<feature type="domain" description="GtrA/DPMS transmembrane" evidence="7">
    <location>
        <begin position="39"/>
        <end position="164"/>
    </location>
</feature>
<keyword evidence="9" id="KW-1185">Reference proteome</keyword>
<evidence type="ECO:0000256" key="4">
    <source>
        <dbReference type="ARBA" id="ARBA00022989"/>
    </source>
</evidence>
<dbReference type="AlphaFoldDB" id="A0A3N2BAA9"/>
<evidence type="ECO:0000256" key="1">
    <source>
        <dbReference type="ARBA" id="ARBA00004141"/>
    </source>
</evidence>
<dbReference type="InterPro" id="IPR051401">
    <property type="entry name" value="GtrA_CellWall_Glycosyl"/>
</dbReference>
<comment type="caution">
    <text evidence="8">The sequence shown here is derived from an EMBL/GenBank/DDBJ whole genome shotgun (WGS) entry which is preliminary data.</text>
</comment>
<feature type="transmembrane region" description="Helical" evidence="6">
    <location>
        <begin position="75"/>
        <end position="94"/>
    </location>
</feature>
<reference evidence="8 9" key="1">
    <citation type="submission" date="2018-11" db="EMBL/GenBank/DDBJ databases">
        <title>Sequencing the genomes of 1000 actinobacteria strains.</title>
        <authorList>
            <person name="Klenk H.-P."/>
        </authorList>
    </citation>
    <scope>NUCLEOTIDE SEQUENCE [LARGE SCALE GENOMIC DNA]</scope>
    <source>
        <strain evidence="8 9">DSM 11294</strain>
    </source>
</reference>
<feature type="transmembrane region" description="Helical" evidence="6">
    <location>
        <begin position="141"/>
        <end position="158"/>
    </location>
</feature>
<evidence type="ECO:0000256" key="6">
    <source>
        <dbReference type="SAM" id="Phobius"/>
    </source>
</evidence>
<feature type="transmembrane region" description="Helical" evidence="6">
    <location>
        <begin position="106"/>
        <end position="129"/>
    </location>
</feature>
<protein>
    <submittedName>
        <fullName evidence="8">Putative flippase GtrA</fullName>
    </submittedName>
</protein>
<evidence type="ECO:0000313" key="8">
    <source>
        <dbReference type="EMBL" id="ROR72128.1"/>
    </source>
</evidence>
<evidence type="ECO:0000256" key="2">
    <source>
        <dbReference type="ARBA" id="ARBA00009399"/>
    </source>
</evidence>
<dbReference type="Proteomes" id="UP000280668">
    <property type="component" value="Unassembled WGS sequence"/>
</dbReference>
<evidence type="ECO:0000313" key="9">
    <source>
        <dbReference type="Proteomes" id="UP000280668"/>
    </source>
</evidence>
<keyword evidence="4 6" id="KW-1133">Transmembrane helix</keyword>
<comment type="similarity">
    <text evidence="2">Belongs to the GtrA family.</text>
</comment>
<comment type="subcellular location">
    <subcellularLocation>
        <location evidence="1">Membrane</location>
        <topology evidence="1">Multi-pass membrane protein</topology>
    </subcellularLocation>
</comment>
<name>A0A3N2BAA9_9MICO</name>
<gene>
    <name evidence="8" type="ORF">EDD31_0475</name>
</gene>
<organism evidence="8 9">
    <name type="scientific">Bogoriella caseilytica</name>
    <dbReference type="NCBI Taxonomy" id="56055"/>
    <lineage>
        <taxon>Bacteria</taxon>
        <taxon>Bacillati</taxon>
        <taxon>Actinomycetota</taxon>
        <taxon>Actinomycetes</taxon>
        <taxon>Micrococcales</taxon>
        <taxon>Bogoriellaceae</taxon>
        <taxon>Bogoriella</taxon>
    </lineage>
</organism>
<sequence length="184" mass="19625">MLLAATLRLMSLEGPHSLSLRQRLRRGQSLRALLAELFRFGAVGAVAFVVDVGLFNLLRFGPGGLLADQPLTAKTLAVSAAMLTAWLGHRLWTFSRTRRHRRGSELVLFVAVNLAAMGIAVGCLAVSHYVLGFTSALADNISANGVGLVLGTAFRYVCYRYLVFAEPASAAPAAPANGDEATLR</sequence>
<dbReference type="PANTHER" id="PTHR38459">
    <property type="entry name" value="PROPHAGE BACTOPRENOL-LINKED GLUCOSE TRANSLOCASE HOMOLOG"/>
    <property type="match status" value="1"/>
</dbReference>
<dbReference type="InterPro" id="IPR007267">
    <property type="entry name" value="GtrA_DPMS_TM"/>
</dbReference>
<evidence type="ECO:0000256" key="3">
    <source>
        <dbReference type="ARBA" id="ARBA00022692"/>
    </source>
</evidence>
<keyword evidence="5 6" id="KW-0472">Membrane</keyword>
<dbReference type="PANTHER" id="PTHR38459:SF6">
    <property type="entry name" value="ARABINOGALACTAN BIOSYNTHESIS RECRUITING PROTEIN RV3789"/>
    <property type="match status" value="1"/>
</dbReference>
<keyword evidence="3 6" id="KW-0812">Transmembrane</keyword>
<evidence type="ECO:0000259" key="7">
    <source>
        <dbReference type="Pfam" id="PF04138"/>
    </source>
</evidence>
<proteinExistence type="inferred from homology"/>
<dbReference type="GO" id="GO:0005886">
    <property type="term" value="C:plasma membrane"/>
    <property type="evidence" value="ECO:0007669"/>
    <property type="project" value="TreeGrafter"/>
</dbReference>
<feature type="transmembrane region" description="Helical" evidence="6">
    <location>
        <begin position="33"/>
        <end position="55"/>
    </location>
</feature>
<dbReference type="Pfam" id="PF04138">
    <property type="entry name" value="GtrA_DPMS_TM"/>
    <property type="match status" value="1"/>
</dbReference>
<accession>A0A3N2BAA9</accession>
<dbReference type="EMBL" id="RKHK01000001">
    <property type="protein sequence ID" value="ROR72128.1"/>
    <property type="molecule type" value="Genomic_DNA"/>
</dbReference>
<evidence type="ECO:0000256" key="5">
    <source>
        <dbReference type="ARBA" id="ARBA00023136"/>
    </source>
</evidence>
<dbReference type="GO" id="GO:0000271">
    <property type="term" value="P:polysaccharide biosynthetic process"/>
    <property type="evidence" value="ECO:0007669"/>
    <property type="project" value="InterPro"/>
</dbReference>